<dbReference type="AlphaFoldDB" id="A0A1G7F5T6"/>
<dbReference type="InterPro" id="IPR001610">
    <property type="entry name" value="PAC"/>
</dbReference>
<feature type="domain" description="PAC" evidence="7">
    <location>
        <begin position="329"/>
        <end position="381"/>
    </location>
</feature>
<evidence type="ECO:0000256" key="3">
    <source>
        <dbReference type="ARBA" id="ARBA00022553"/>
    </source>
</evidence>
<dbReference type="PANTHER" id="PTHR43304:SF1">
    <property type="entry name" value="PAC DOMAIN-CONTAINING PROTEIN"/>
    <property type="match status" value="1"/>
</dbReference>
<gene>
    <name evidence="8" type="ORF">SAMN04487992_10328</name>
</gene>
<evidence type="ECO:0000256" key="5">
    <source>
        <dbReference type="ARBA" id="ARBA00022777"/>
    </source>
</evidence>
<dbReference type="EMBL" id="FNBD01000003">
    <property type="protein sequence ID" value="SDE70975.1"/>
    <property type="molecule type" value="Genomic_DNA"/>
</dbReference>
<dbReference type="PANTHER" id="PTHR43304">
    <property type="entry name" value="PHYTOCHROME-LIKE PROTEIN CPH1"/>
    <property type="match status" value="1"/>
</dbReference>
<dbReference type="InterPro" id="IPR013655">
    <property type="entry name" value="PAS_fold_3"/>
</dbReference>
<keyword evidence="4" id="KW-0808">Transferase</keyword>
<keyword evidence="9" id="KW-1185">Reference proteome</keyword>
<proteinExistence type="predicted"/>
<evidence type="ECO:0000259" key="6">
    <source>
        <dbReference type="PROSITE" id="PS50109"/>
    </source>
</evidence>
<dbReference type="InterPro" id="IPR036890">
    <property type="entry name" value="HATPase_C_sf"/>
</dbReference>
<evidence type="ECO:0000313" key="8">
    <source>
        <dbReference type="EMBL" id="SDE70975.1"/>
    </source>
</evidence>
<dbReference type="Gene3D" id="1.10.287.130">
    <property type="match status" value="1"/>
</dbReference>
<dbReference type="Pfam" id="PF13426">
    <property type="entry name" value="PAS_9"/>
    <property type="match status" value="1"/>
</dbReference>
<dbReference type="InterPro" id="IPR004358">
    <property type="entry name" value="Sig_transdc_His_kin-like_C"/>
</dbReference>
<dbReference type="SUPFAM" id="SSF47384">
    <property type="entry name" value="Homodimeric domain of signal transducing histidine kinase"/>
    <property type="match status" value="1"/>
</dbReference>
<dbReference type="SMART" id="SM00086">
    <property type="entry name" value="PAC"/>
    <property type="match status" value="3"/>
</dbReference>
<dbReference type="eggNOG" id="COG2205">
    <property type="taxonomic scope" value="Bacteria"/>
</dbReference>
<dbReference type="Pfam" id="PF08447">
    <property type="entry name" value="PAS_3"/>
    <property type="match status" value="1"/>
</dbReference>
<dbReference type="SMART" id="SM00387">
    <property type="entry name" value="HATPase_c"/>
    <property type="match status" value="1"/>
</dbReference>
<dbReference type="NCBIfam" id="TIGR00229">
    <property type="entry name" value="sensory_box"/>
    <property type="match status" value="1"/>
</dbReference>
<dbReference type="Proteomes" id="UP000182114">
    <property type="component" value="Unassembled WGS sequence"/>
</dbReference>
<accession>A0A1G7F5T6</accession>
<dbReference type="SUPFAM" id="SSF55785">
    <property type="entry name" value="PYP-like sensor domain (PAS domain)"/>
    <property type="match status" value="3"/>
</dbReference>
<dbReference type="EC" id="2.7.13.3" evidence="2"/>
<dbReference type="PRINTS" id="PR00344">
    <property type="entry name" value="BCTRLSENSOR"/>
</dbReference>
<dbReference type="InterPro" id="IPR035965">
    <property type="entry name" value="PAS-like_dom_sf"/>
</dbReference>
<keyword evidence="5" id="KW-0418">Kinase</keyword>
<feature type="domain" description="Histidine kinase" evidence="6">
    <location>
        <begin position="399"/>
        <end position="612"/>
    </location>
</feature>
<protein>
    <recommendedName>
        <fullName evidence="2">histidine kinase</fullName>
        <ecNumber evidence="2">2.7.13.3</ecNumber>
    </recommendedName>
</protein>
<dbReference type="GO" id="GO:0000155">
    <property type="term" value="F:phosphorelay sensor kinase activity"/>
    <property type="evidence" value="ECO:0007669"/>
    <property type="project" value="InterPro"/>
</dbReference>
<dbReference type="InterPro" id="IPR013656">
    <property type="entry name" value="PAS_4"/>
</dbReference>
<dbReference type="InterPro" id="IPR036097">
    <property type="entry name" value="HisK_dim/P_sf"/>
</dbReference>
<dbReference type="InterPro" id="IPR000014">
    <property type="entry name" value="PAS"/>
</dbReference>
<dbReference type="InterPro" id="IPR003661">
    <property type="entry name" value="HisK_dim/P_dom"/>
</dbReference>
<dbReference type="InterPro" id="IPR000700">
    <property type="entry name" value="PAS-assoc_C"/>
</dbReference>
<reference evidence="9" key="1">
    <citation type="submission" date="2016-10" db="EMBL/GenBank/DDBJ databases">
        <authorList>
            <person name="Varghese N."/>
            <person name="Submissions S."/>
        </authorList>
    </citation>
    <scope>NUCLEOTIDE SEQUENCE [LARGE SCALE GENOMIC DNA]</scope>
    <source>
        <strain evidence="9">DSM 24729</strain>
    </source>
</reference>
<dbReference type="PROSITE" id="PS50109">
    <property type="entry name" value="HIS_KIN"/>
    <property type="match status" value="1"/>
</dbReference>
<dbReference type="PROSITE" id="PS50113">
    <property type="entry name" value="PAC"/>
    <property type="match status" value="2"/>
</dbReference>
<dbReference type="SUPFAM" id="SSF55874">
    <property type="entry name" value="ATPase domain of HSP90 chaperone/DNA topoisomerase II/histidine kinase"/>
    <property type="match status" value="1"/>
</dbReference>
<dbReference type="Gene3D" id="3.30.565.10">
    <property type="entry name" value="Histidine kinase-like ATPase, C-terminal domain"/>
    <property type="match status" value="1"/>
</dbReference>
<dbReference type="CDD" id="cd00082">
    <property type="entry name" value="HisKA"/>
    <property type="match status" value="1"/>
</dbReference>
<dbReference type="Pfam" id="PF02518">
    <property type="entry name" value="HATPase_c"/>
    <property type="match status" value="1"/>
</dbReference>
<dbReference type="InterPro" id="IPR003594">
    <property type="entry name" value="HATPase_dom"/>
</dbReference>
<evidence type="ECO:0000259" key="7">
    <source>
        <dbReference type="PROSITE" id="PS50113"/>
    </source>
</evidence>
<sequence length="612" mass="69464">MGSFFSQIKVNESLIRDAPIPVATLNSECEFLSSSRMFLKEHGITIENIIDKNFFDVLPSFPPAFKEILDRCLLGNSCQNEGKKYLLQDGRNVWLKWKINPWTKEDGSVGGLVIVLENITDHKNIDELVKEAQEVARTGGWQLNLLTYKAQWTKMVNIIHEMPLDYVPQTFDECFVHFKEGRHRDLILKATHEAIENGTPWDEEVIMITGTGKELWIRTKGRAEFVDGKCVRIYGICQDIDPYKRPQLAYREAAEKLKSAISASNVGTWEYDLNTGHTIWDDINFELHDIDKENYTGSLYRNWKKSLHPDDIKRVHNEVVSYYNGNGSGVLEYRVLLPNNSVRNIKASVTILTGPKNNKFRALGICQDITNEKNTEIKLKKFAEITGEQNNSLTNFAHMVSHDLRSHSTNLSVLTSLIEDEKDPEERKQILEMLKSATNSLNSTVYNLNEVVQSTDTNIQSKLTQINILKAITTVQNNIGTLFQEKKGICMLDVDPDYSVHVVPAYLDSVLLNLFTNSLKYCATTRSPIIKICTTLIDKKVQLTFEDNGKGIDMAKFGKNIFGMNKTFHRNKDARGVGLYITKNQIEAMGGTITVTSEVNVGTKFTINFQTI</sequence>
<dbReference type="Gene3D" id="3.30.450.20">
    <property type="entry name" value="PAS domain"/>
    <property type="match status" value="3"/>
</dbReference>
<evidence type="ECO:0000256" key="1">
    <source>
        <dbReference type="ARBA" id="ARBA00000085"/>
    </source>
</evidence>
<dbReference type="RefSeq" id="WP_074537721.1">
    <property type="nucleotide sequence ID" value="NZ_FNBD01000003.1"/>
</dbReference>
<name>A0A1G7F5T6_9FLAO</name>
<feature type="domain" description="PAC" evidence="7">
    <location>
        <begin position="79"/>
        <end position="131"/>
    </location>
</feature>
<evidence type="ECO:0000256" key="2">
    <source>
        <dbReference type="ARBA" id="ARBA00012438"/>
    </source>
</evidence>
<dbReference type="CDD" id="cd00130">
    <property type="entry name" value="PAS"/>
    <property type="match status" value="1"/>
</dbReference>
<organism evidence="8 9">
    <name type="scientific">Cellulophaga baltica</name>
    <dbReference type="NCBI Taxonomy" id="76594"/>
    <lineage>
        <taxon>Bacteria</taxon>
        <taxon>Pseudomonadati</taxon>
        <taxon>Bacteroidota</taxon>
        <taxon>Flavobacteriia</taxon>
        <taxon>Flavobacteriales</taxon>
        <taxon>Flavobacteriaceae</taxon>
        <taxon>Cellulophaga</taxon>
    </lineage>
</organism>
<dbReference type="InterPro" id="IPR005467">
    <property type="entry name" value="His_kinase_dom"/>
</dbReference>
<evidence type="ECO:0000256" key="4">
    <source>
        <dbReference type="ARBA" id="ARBA00022679"/>
    </source>
</evidence>
<comment type="catalytic activity">
    <reaction evidence="1">
        <text>ATP + protein L-histidine = ADP + protein N-phospho-L-histidine.</text>
        <dbReference type="EC" id="2.7.13.3"/>
    </reaction>
</comment>
<dbReference type="Pfam" id="PF08448">
    <property type="entry name" value="PAS_4"/>
    <property type="match status" value="1"/>
</dbReference>
<keyword evidence="3" id="KW-0597">Phosphoprotein</keyword>
<evidence type="ECO:0000313" key="9">
    <source>
        <dbReference type="Proteomes" id="UP000182114"/>
    </source>
</evidence>
<dbReference type="InterPro" id="IPR052162">
    <property type="entry name" value="Sensor_kinase/Photoreceptor"/>
</dbReference>